<dbReference type="InterPro" id="IPR014001">
    <property type="entry name" value="Helicase_ATP-bd"/>
</dbReference>
<keyword evidence="5" id="KW-1185">Reference proteome</keyword>
<dbReference type="PROSITE" id="PS51194">
    <property type="entry name" value="HELICASE_CTER"/>
    <property type="match status" value="1"/>
</dbReference>
<dbReference type="Gene3D" id="3.90.1570.30">
    <property type="match status" value="1"/>
</dbReference>
<dbReference type="CDD" id="cd18032">
    <property type="entry name" value="DEXHc_RE_I_III_res"/>
    <property type="match status" value="1"/>
</dbReference>
<dbReference type="EMBL" id="FQZU01000019">
    <property type="protein sequence ID" value="SHK16893.1"/>
    <property type="molecule type" value="Genomic_DNA"/>
</dbReference>
<dbReference type="Pfam" id="PF13643">
    <property type="entry name" value="DUF4145"/>
    <property type="match status" value="1"/>
</dbReference>
<gene>
    <name evidence="4" type="ORF">SAMN02745216_03006</name>
</gene>
<dbReference type="RefSeq" id="WP_073477039.1">
    <property type="nucleotide sequence ID" value="NZ_FQZU01000019.1"/>
</dbReference>
<accession>A0A1M6Q9Y2</accession>
<dbReference type="CDD" id="cd18799">
    <property type="entry name" value="SF2_C_EcoAI-like"/>
    <property type="match status" value="1"/>
</dbReference>
<feature type="domain" description="Helicase ATP-binding" evidence="2">
    <location>
        <begin position="449"/>
        <end position="634"/>
    </location>
</feature>
<dbReference type="OrthoDB" id="9804086at2"/>
<dbReference type="PANTHER" id="PTHR47396:SF1">
    <property type="entry name" value="ATP-DEPENDENT HELICASE IRC3-RELATED"/>
    <property type="match status" value="1"/>
</dbReference>
<evidence type="ECO:0000259" key="2">
    <source>
        <dbReference type="PROSITE" id="PS51192"/>
    </source>
</evidence>
<proteinExistence type="predicted"/>
<dbReference type="AlphaFoldDB" id="A0A1M6Q9Y2"/>
<name>A0A1M6Q9Y2_9BACT</name>
<dbReference type="InterPro" id="IPR006935">
    <property type="entry name" value="Helicase/UvrB_N"/>
</dbReference>
<evidence type="ECO:0000313" key="5">
    <source>
        <dbReference type="Proteomes" id="UP000183994"/>
    </source>
</evidence>
<dbReference type="GO" id="GO:0006304">
    <property type="term" value="P:DNA modification"/>
    <property type="evidence" value="ECO:0007669"/>
    <property type="project" value="InterPro"/>
</dbReference>
<dbReference type="NCBIfam" id="NF008521">
    <property type="entry name" value="PRK11448.1"/>
    <property type="match status" value="1"/>
</dbReference>
<dbReference type="InterPro" id="IPR013670">
    <property type="entry name" value="EcoEI_R_C_dom"/>
</dbReference>
<protein>
    <submittedName>
        <fullName evidence="4">Type I restriction enzyme, R subunit</fullName>
    </submittedName>
</protein>
<dbReference type="SUPFAM" id="SSF52540">
    <property type="entry name" value="P-loop containing nucleoside triphosphate hydrolases"/>
    <property type="match status" value="1"/>
</dbReference>
<dbReference type="InterPro" id="IPR025285">
    <property type="entry name" value="DUF4145"/>
</dbReference>
<evidence type="ECO:0000259" key="3">
    <source>
        <dbReference type="PROSITE" id="PS51194"/>
    </source>
</evidence>
<dbReference type="STRING" id="1121393.SAMN02745216_03006"/>
<dbReference type="GO" id="GO:0016787">
    <property type="term" value="F:hydrolase activity"/>
    <property type="evidence" value="ECO:0007669"/>
    <property type="project" value="InterPro"/>
</dbReference>
<feature type="coiled-coil region" evidence="1">
    <location>
        <begin position="148"/>
        <end position="242"/>
    </location>
</feature>
<dbReference type="InterPro" id="IPR050742">
    <property type="entry name" value="Helicase_Restrict-Modif_Enz"/>
</dbReference>
<evidence type="ECO:0000313" key="4">
    <source>
        <dbReference type="EMBL" id="SHK16893.1"/>
    </source>
</evidence>
<dbReference type="GO" id="GO:0003677">
    <property type="term" value="F:DNA binding"/>
    <property type="evidence" value="ECO:0007669"/>
    <property type="project" value="InterPro"/>
</dbReference>
<dbReference type="SMART" id="SM00487">
    <property type="entry name" value="DEXDc"/>
    <property type="match status" value="1"/>
</dbReference>
<dbReference type="GO" id="GO:0005524">
    <property type="term" value="F:ATP binding"/>
    <property type="evidence" value="ECO:0007669"/>
    <property type="project" value="InterPro"/>
</dbReference>
<dbReference type="Pfam" id="PF08463">
    <property type="entry name" value="EcoEI_R_C"/>
    <property type="match status" value="1"/>
</dbReference>
<dbReference type="PROSITE" id="PS51192">
    <property type="entry name" value="HELICASE_ATP_BIND_1"/>
    <property type="match status" value="1"/>
</dbReference>
<dbReference type="Gene3D" id="3.40.50.300">
    <property type="entry name" value="P-loop containing nucleotide triphosphate hydrolases"/>
    <property type="match status" value="2"/>
</dbReference>
<dbReference type="PANTHER" id="PTHR47396">
    <property type="entry name" value="TYPE I RESTRICTION ENZYME ECOKI R PROTEIN"/>
    <property type="match status" value="1"/>
</dbReference>
<dbReference type="Pfam" id="PF04851">
    <property type="entry name" value="ResIII"/>
    <property type="match status" value="1"/>
</dbReference>
<dbReference type="InterPro" id="IPR001650">
    <property type="entry name" value="Helicase_C-like"/>
</dbReference>
<organism evidence="4 5">
    <name type="scientific">Desulfatibacillum alkenivorans DSM 16219</name>
    <dbReference type="NCBI Taxonomy" id="1121393"/>
    <lineage>
        <taxon>Bacteria</taxon>
        <taxon>Pseudomonadati</taxon>
        <taxon>Thermodesulfobacteriota</taxon>
        <taxon>Desulfobacteria</taxon>
        <taxon>Desulfobacterales</taxon>
        <taxon>Desulfatibacillaceae</taxon>
        <taxon>Desulfatibacillum</taxon>
    </lineage>
</organism>
<dbReference type="InterPro" id="IPR027417">
    <property type="entry name" value="P-loop_NTPase"/>
</dbReference>
<evidence type="ECO:0000256" key="1">
    <source>
        <dbReference type="SAM" id="Coils"/>
    </source>
</evidence>
<sequence length="1142" mass="129462">MASIPKSPNFNFLDKHDPILVRYASQAERYVFDDPNTALFKLRQFAEVLAQHAAAYSGLYVENEDNLLAIINRLWNRGILTDEVSQLFHQIRKVGNAAVHKNAGTQGEALHQLKFARTLAVWFHKTFGHDPSFKPGGFVPPPEPKDATQELQEELKHLQAKLIEYEDTAKAAKETAKAAKETAKEEARRRAEAQAKAQEAYNELSAAMELAEETEAQLHQQKIEFEDRLQALQAKTASATKEQMSLIVESAKTAGEDLDLDEADTRKIVDSQLRDAGWEADTQAISYKKGVRPQKGKNLAIAEWPTEKGPADYVLFAGLKPLAIVEAKRKVKDVPGIIEQAKRYSKGYTIKADEVLPGGPWGDYKIPFLFATNARPYLKQIQTKSGIWFLDARISTNHPYPLLGWYSPEGLLAELQKDKQAANEKLKQEPTDYLPLRDYQAEAVHAVEKGIEEGRREIMVAMATGTGKTITCLGLVYRLCKVKRFRRILFLVDRTALGDQATGAFKDVRLENLQSFADIYDIKELGDVAPEPDTRLQVATIQGMIKRLLFPSDENSPIPVDQYDCIVIDECHRGYNLDREMSDAELTFRSEMDYVSKYTRVLEYFDAVKIGLTATPALHTTEIFGPPIFTYSYRQAVVDGWLSDHEPPIRIVTQLAEEGIKWAKGEEMQVYDAKNEQLSLFQVPDDVKIEIDEFNKRVVTEPFNETICRELVHHIDPELPGKTLIFCATDAHADIVVDKLKKAFDEEYGEIEDDAVVKITGASDKPLELIRRYKNERLPSIAVTVDLLTTGVDVPEIVNIVFMRRVRSRILYEQMLGRGTRLCPGLFGEGEDKERFKIFDAVDLYAALDSHNTMKPVVVNPNIPFAQLVNELETLEDEEALKQVKDQLLAKLNRKKSRLKGKSLENFQTLAGGTPSDFIKELRQWTPKQITDWFAEHSELLTFLDKVTMGGQKIVISEHEDQFRRVERGYGESKKPEDYLESFKKFIQDNINEIPALMIVTQRPRELTRKQLKELKLTLDNAGYTEPNLETAYRETTNQDIAASIIGYIRGMALGSPLVPYSERVDRAMQKIIASTQWTAPQRKWLERIGKQLKVETIVDRDSLDKGSFAAQGGFNRLNKVFDGKLQTILDDINEELWAESA</sequence>
<dbReference type="GO" id="GO:0005829">
    <property type="term" value="C:cytosol"/>
    <property type="evidence" value="ECO:0007669"/>
    <property type="project" value="TreeGrafter"/>
</dbReference>
<feature type="domain" description="Helicase C-terminal" evidence="3">
    <location>
        <begin position="690"/>
        <end position="876"/>
    </location>
</feature>
<keyword evidence="1" id="KW-0175">Coiled coil</keyword>
<dbReference type="Proteomes" id="UP000183994">
    <property type="component" value="Unassembled WGS sequence"/>
</dbReference>
<reference evidence="5" key="1">
    <citation type="submission" date="2016-11" db="EMBL/GenBank/DDBJ databases">
        <authorList>
            <person name="Varghese N."/>
            <person name="Submissions S."/>
        </authorList>
    </citation>
    <scope>NUCLEOTIDE SEQUENCE [LARGE SCALE GENOMIC DNA]</scope>
    <source>
        <strain evidence="5">DSM 16219</strain>
    </source>
</reference>
<dbReference type="Pfam" id="PF00271">
    <property type="entry name" value="Helicase_C"/>
    <property type="match status" value="1"/>
</dbReference>